<name>A0LC78_MAGMM</name>
<dbReference type="Proteomes" id="UP000002586">
    <property type="component" value="Chromosome"/>
</dbReference>
<reference evidence="1 2" key="2">
    <citation type="journal article" date="2012" name="Int. J. Syst. Evol. Microbiol.">
        <title>Magnetococcus marinus gen. nov., sp. nov., a marine, magnetotactic bacterium that represents a novel lineage (Magnetococcaceae fam. nov.; Magnetococcales ord. nov.) at the base of the Alphaproteobacteria.</title>
        <authorList>
            <person name="Bazylinski D.A."/>
            <person name="Williams T.J."/>
            <person name="Lefevre C.T."/>
            <person name="Berg R.J."/>
            <person name="Zhang C.L."/>
            <person name="Bowser S.S."/>
            <person name="Dean A.J."/>
            <person name="Beveridge T.J."/>
        </authorList>
    </citation>
    <scope>NUCLEOTIDE SEQUENCE [LARGE SCALE GENOMIC DNA]</scope>
    <source>
        <strain evidence="2">ATCC BAA-1437 / JCM 17883 / MC-1</strain>
    </source>
</reference>
<dbReference type="HOGENOM" id="CLU_2155265_0_0_5"/>
<dbReference type="InterPro" id="IPR012106">
    <property type="entry name" value="Phage_Mu_Gp1"/>
</dbReference>
<dbReference type="OrthoDB" id="7306769at2"/>
<dbReference type="AlphaFoldDB" id="A0LC78"/>
<reference evidence="2" key="1">
    <citation type="journal article" date="2009" name="Appl. Environ. Microbiol.">
        <title>Complete genome sequence of the chemolithoautotrophic marine magnetotactic coccus strain MC-1.</title>
        <authorList>
            <person name="Schubbe S."/>
            <person name="Williams T.J."/>
            <person name="Xie G."/>
            <person name="Kiss H.E."/>
            <person name="Brettin T.S."/>
            <person name="Martinez D."/>
            <person name="Ross C.A."/>
            <person name="Schuler D."/>
            <person name="Cox B.L."/>
            <person name="Nealson K.H."/>
            <person name="Bazylinski D.A."/>
        </authorList>
    </citation>
    <scope>NUCLEOTIDE SEQUENCE [LARGE SCALE GENOMIC DNA]</scope>
    <source>
        <strain evidence="2">ATCC BAA-1437 / JCM 17883 / MC-1</strain>
    </source>
</reference>
<accession>A0LC78</accession>
<organism evidence="1 2">
    <name type="scientific">Magnetococcus marinus (strain ATCC BAA-1437 / JCM 17883 / MC-1)</name>
    <dbReference type="NCBI Taxonomy" id="156889"/>
    <lineage>
        <taxon>Bacteria</taxon>
        <taxon>Pseudomonadati</taxon>
        <taxon>Pseudomonadota</taxon>
        <taxon>Magnetococcia</taxon>
        <taxon>Magnetococcales</taxon>
        <taxon>Magnetococcaceae</taxon>
        <taxon>Magnetococcus</taxon>
    </lineage>
</organism>
<sequence length="111" mass="12374">MVQSQGDAVLVDYEHQSMHAEYNGQPAPAAGWIETLEYVAGQGLYATVRWTERAKEMIRAGEYRYISPAFNYDNRTGAVSSLISAALTNQRVVKILCEGSIFRLFFPPIGL</sequence>
<proteinExistence type="predicted"/>
<dbReference type="STRING" id="156889.Mmc1_3080"/>
<keyword evidence="2" id="KW-1185">Reference proteome</keyword>
<evidence type="ECO:0000313" key="2">
    <source>
        <dbReference type="Proteomes" id="UP000002586"/>
    </source>
</evidence>
<evidence type="ECO:0000313" key="1">
    <source>
        <dbReference type="EMBL" id="ABK45571.1"/>
    </source>
</evidence>
<protein>
    <submittedName>
        <fullName evidence="1">Mu-like protein prophage I protein-like protein</fullName>
    </submittedName>
</protein>
<dbReference type="RefSeq" id="WP_011714634.1">
    <property type="nucleotide sequence ID" value="NC_008576.1"/>
</dbReference>
<dbReference type="KEGG" id="mgm:Mmc1_3080"/>
<gene>
    <name evidence="1" type="ordered locus">Mmc1_3080</name>
</gene>
<dbReference type="EMBL" id="CP000471">
    <property type="protein sequence ID" value="ABK45571.1"/>
    <property type="molecule type" value="Genomic_DNA"/>
</dbReference>
<dbReference type="eggNOG" id="COG4388">
    <property type="taxonomic scope" value="Bacteria"/>
</dbReference>
<dbReference type="Pfam" id="PF10123">
    <property type="entry name" value="Mu-like_Pro"/>
    <property type="match status" value="1"/>
</dbReference>